<gene>
    <name evidence="1" type="ORF">GCM10017567_39770</name>
</gene>
<comment type="caution">
    <text evidence="1">The sequence shown here is derived from an EMBL/GenBank/DDBJ whole genome shotgun (WGS) entry which is preliminary data.</text>
</comment>
<keyword evidence="2" id="KW-1185">Reference proteome</keyword>
<dbReference type="InterPro" id="IPR001646">
    <property type="entry name" value="5peptide_repeat"/>
</dbReference>
<protein>
    <submittedName>
        <fullName evidence="1">Uncharacterized protein</fullName>
    </submittedName>
</protein>
<dbReference type="Proteomes" id="UP000649955">
    <property type="component" value="Unassembled WGS sequence"/>
</dbReference>
<proteinExistence type="predicted"/>
<sequence>MFAARSWFFEAEFSALANFDGSSFTGGAVFSWARFRWIARFADIRSTGKLTFFHAVFDDEACFEGGEYEELDFEGTQFAIEPEGRAGTG</sequence>
<accession>A0ABQ3KDS5</accession>
<dbReference type="EMBL" id="BNAW01000016">
    <property type="protein sequence ID" value="GHG17562.1"/>
    <property type="molecule type" value="Genomic_DNA"/>
</dbReference>
<evidence type="ECO:0000313" key="2">
    <source>
        <dbReference type="Proteomes" id="UP000649955"/>
    </source>
</evidence>
<evidence type="ECO:0000313" key="1">
    <source>
        <dbReference type="EMBL" id="GHG17562.1"/>
    </source>
</evidence>
<name>A0ABQ3KDS5_9PSEU</name>
<dbReference type="Pfam" id="PF13576">
    <property type="entry name" value="Pentapeptide_3"/>
    <property type="match status" value="1"/>
</dbReference>
<organism evidence="1 2">
    <name type="scientific">Amycolatopsis bullii</name>
    <dbReference type="NCBI Taxonomy" id="941987"/>
    <lineage>
        <taxon>Bacteria</taxon>
        <taxon>Bacillati</taxon>
        <taxon>Actinomycetota</taxon>
        <taxon>Actinomycetes</taxon>
        <taxon>Pseudonocardiales</taxon>
        <taxon>Pseudonocardiaceae</taxon>
        <taxon>Amycolatopsis</taxon>
    </lineage>
</organism>
<reference evidence="2" key="1">
    <citation type="journal article" date="2019" name="Int. J. Syst. Evol. Microbiol.">
        <title>The Global Catalogue of Microorganisms (GCM) 10K type strain sequencing project: providing services to taxonomists for standard genome sequencing and annotation.</title>
        <authorList>
            <consortium name="The Broad Institute Genomics Platform"/>
            <consortium name="The Broad Institute Genome Sequencing Center for Infectious Disease"/>
            <person name="Wu L."/>
            <person name="Ma J."/>
        </authorList>
    </citation>
    <scope>NUCLEOTIDE SEQUENCE [LARGE SCALE GENOMIC DNA]</scope>
    <source>
        <strain evidence="2">CGMCC 4.7680</strain>
    </source>
</reference>